<evidence type="ECO:0000313" key="6">
    <source>
        <dbReference type="EMBL" id="CAG8537671.1"/>
    </source>
</evidence>
<feature type="compositionally biased region" description="Basic residues" evidence="4">
    <location>
        <begin position="397"/>
        <end position="414"/>
    </location>
</feature>
<dbReference type="Pfam" id="PF20147">
    <property type="entry name" value="Crinkler"/>
    <property type="match status" value="1"/>
</dbReference>
<dbReference type="GO" id="GO:0005576">
    <property type="term" value="C:extracellular region"/>
    <property type="evidence" value="ECO:0007669"/>
    <property type="project" value="UniProtKB-SubCell"/>
</dbReference>
<dbReference type="InterPro" id="IPR045379">
    <property type="entry name" value="Crinkler_N"/>
</dbReference>
<evidence type="ECO:0000256" key="4">
    <source>
        <dbReference type="SAM" id="MobiDB-lite"/>
    </source>
</evidence>
<comment type="subcellular location">
    <subcellularLocation>
        <location evidence="1">Host cell</location>
    </subcellularLocation>
    <subcellularLocation>
        <location evidence="2">Secreted</location>
    </subcellularLocation>
</comment>
<sequence>MDVIKLNCLVEGDDPYDDCFEVKINKKETVSALKKVIKDDKKPDFDNLSAGKLKLWKVDVSLLGSEKLDILVNKEYAVIEQKLEGTKLLAPNEVQDYFNEQPTKKYIHTIVERIISFVETEAAPENHDQPLAETIRQHIDYPSPSIDCNSFFTRDAYERNSFYSFHRTLDDLVMDDQCSKDESNEIKQKIDVQVNDNLRFPTLKRMTDLISIKSLKPISLLSVKEDISEKQSKEIESQESVDVSEKQVKEIEIQDVSEKQSKEVETQESVDVSEKQSKEVESQGSVNVIGPFLLLLDQQRKQLEKANAIRNSNNSASVSPTFPVRPNDKGSFIVLSFLKCRLFKCSFPHITKDECEKAGYINYCFVFADTGKYDNRNCQYPHIFRDELEIQKSPVSSKHKAPPAPKKSAKKKKSNTPDDLLYIANNIIATEIKDLDDMSVLENKGSNTTPDFNTLLKEFNQ</sequence>
<dbReference type="EMBL" id="CAJVPY010001814">
    <property type="protein sequence ID" value="CAG8537671.1"/>
    <property type="molecule type" value="Genomic_DNA"/>
</dbReference>
<keyword evidence="7" id="KW-1185">Reference proteome</keyword>
<dbReference type="Proteomes" id="UP000789405">
    <property type="component" value="Unassembled WGS sequence"/>
</dbReference>
<dbReference type="OrthoDB" id="2304312at2759"/>
<reference evidence="6" key="1">
    <citation type="submission" date="2021-06" db="EMBL/GenBank/DDBJ databases">
        <authorList>
            <person name="Kallberg Y."/>
            <person name="Tangrot J."/>
            <person name="Rosling A."/>
        </authorList>
    </citation>
    <scope>NUCLEOTIDE SEQUENCE</scope>
    <source>
        <strain evidence="6">MA453B</strain>
    </source>
</reference>
<protein>
    <submittedName>
        <fullName evidence="6">6216_t:CDS:1</fullName>
    </submittedName>
</protein>
<proteinExistence type="predicted"/>
<organism evidence="6 7">
    <name type="scientific">Dentiscutata erythropus</name>
    <dbReference type="NCBI Taxonomy" id="1348616"/>
    <lineage>
        <taxon>Eukaryota</taxon>
        <taxon>Fungi</taxon>
        <taxon>Fungi incertae sedis</taxon>
        <taxon>Mucoromycota</taxon>
        <taxon>Glomeromycotina</taxon>
        <taxon>Glomeromycetes</taxon>
        <taxon>Diversisporales</taxon>
        <taxon>Gigasporaceae</taxon>
        <taxon>Dentiscutata</taxon>
    </lineage>
</organism>
<evidence type="ECO:0000256" key="3">
    <source>
        <dbReference type="ARBA" id="ARBA00022525"/>
    </source>
</evidence>
<evidence type="ECO:0000259" key="5">
    <source>
        <dbReference type="Pfam" id="PF20147"/>
    </source>
</evidence>
<keyword evidence="3" id="KW-0964">Secreted</keyword>
<evidence type="ECO:0000313" key="7">
    <source>
        <dbReference type="Proteomes" id="UP000789405"/>
    </source>
</evidence>
<dbReference type="GO" id="GO:0043657">
    <property type="term" value="C:host cell"/>
    <property type="evidence" value="ECO:0007669"/>
    <property type="project" value="UniProtKB-SubCell"/>
</dbReference>
<dbReference type="AlphaFoldDB" id="A0A9N9FJE9"/>
<accession>A0A9N9FJE9</accession>
<name>A0A9N9FJE9_9GLOM</name>
<evidence type="ECO:0000256" key="1">
    <source>
        <dbReference type="ARBA" id="ARBA00004340"/>
    </source>
</evidence>
<comment type="caution">
    <text evidence="6">The sequence shown here is derived from an EMBL/GenBank/DDBJ whole genome shotgun (WGS) entry which is preliminary data.</text>
</comment>
<feature type="region of interest" description="Disordered" evidence="4">
    <location>
        <begin position="257"/>
        <end position="278"/>
    </location>
</feature>
<gene>
    <name evidence="6" type="ORF">DERYTH_LOCUS4650</name>
</gene>
<feature type="domain" description="Crinkler effector protein N-terminal" evidence="5">
    <location>
        <begin position="4"/>
        <end position="112"/>
    </location>
</feature>
<evidence type="ECO:0000256" key="2">
    <source>
        <dbReference type="ARBA" id="ARBA00004613"/>
    </source>
</evidence>
<feature type="region of interest" description="Disordered" evidence="4">
    <location>
        <begin position="393"/>
        <end position="415"/>
    </location>
</feature>